<gene>
    <name evidence="2" type="ORF">RJ640_022161</name>
</gene>
<proteinExistence type="predicted"/>
<dbReference type="Proteomes" id="UP001187471">
    <property type="component" value="Unassembled WGS sequence"/>
</dbReference>
<comment type="caution">
    <text evidence="2">The sequence shown here is derived from an EMBL/GenBank/DDBJ whole genome shotgun (WGS) entry which is preliminary data.</text>
</comment>
<accession>A0AA88U6L6</accession>
<evidence type="ECO:0000256" key="1">
    <source>
        <dbReference type="SAM" id="MobiDB-lite"/>
    </source>
</evidence>
<protein>
    <submittedName>
        <fullName evidence="2">Uncharacterized protein</fullName>
    </submittedName>
</protein>
<name>A0AA88U6L6_9ASTE</name>
<evidence type="ECO:0000313" key="2">
    <source>
        <dbReference type="EMBL" id="KAK2972720.1"/>
    </source>
</evidence>
<reference evidence="2" key="1">
    <citation type="submission" date="2022-12" db="EMBL/GenBank/DDBJ databases">
        <title>Draft genome assemblies for two species of Escallonia (Escalloniales).</title>
        <authorList>
            <person name="Chanderbali A."/>
            <person name="Dervinis C."/>
            <person name="Anghel I."/>
            <person name="Soltis D."/>
            <person name="Soltis P."/>
            <person name="Zapata F."/>
        </authorList>
    </citation>
    <scope>NUCLEOTIDE SEQUENCE</scope>
    <source>
        <strain evidence="2">UCBG92.1500</strain>
        <tissue evidence="2">Leaf</tissue>
    </source>
</reference>
<dbReference type="AlphaFoldDB" id="A0AA88U6L6"/>
<sequence>MDAPIISGHGTLPLATTTFTLEAGESASIPSQPPHGPVSSGLAPSAPTTPPEGSPASPAIVARDPQNAAPHSPCRRQP</sequence>
<evidence type="ECO:0000313" key="3">
    <source>
        <dbReference type="Proteomes" id="UP001187471"/>
    </source>
</evidence>
<feature type="region of interest" description="Disordered" evidence="1">
    <location>
        <begin position="23"/>
        <end position="78"/>
    </location>
</feature>
<dbReference type="EMBL" id="JAVXUO010002496">
    <property type="protein sequence ID" value="KAK2972720.1"/>
    <property type="molecule type" value="Genomic_DNA"/>
</dbReference>
<organism evidence="2 3">
    <name type="scientific">Escallonia rubra</name>
    <dbReference type="NCBI Taxonomy" id="112253"/>
    <lineage>
        <taxon>Eukaryota</taxon>
        <taxon>Viridiplantae</taxon>
        <taxon>Streptophyta</taxon>
        <taxon>Embryophyta</taxon>
        <taxon>Tracheophyta</taxon>
        <taxon>Spermatophyta</taxon>
        <taxon>Magnoliopsida</taxon>
        <taxon>eudicotyledons</taxon>
        <taxon>Gunneridae</taxon>
        <taxon>Pentapetalae</taxon>
        <taxon>asterids</taxon>
        <taxon>campanulids</taxon>
        <taxon>Escalloniales</taxon>
        <taxon>Escalloniaceae</taxon>
        <taxon>Escallonia</taxon>
    </lineage>
</organism>
<keyword evidence="3" id="KW-1185">Reference proteome</keyword>